<dbReference type="InterPro" id="IPR020846">
    <property type="entry name" value="MFS_dom"/>
</dbReference>
<feature type="transmembrane region" description="Helical" evidence="7">
    <location>
        <begin position="344"/>
        <end position="365"/>
    </location>
</feature>
<dbReference type="CDD" id="cd17324">
    <property type="entry name" value="MFS_NepI_like"/>
    <property type="match status" value="1"/>
</dbReference>
<dbReference type="Gene3D" id="1.20.1250.20">
    <property type="entry name" value="MFS general substrate transporter like domains"/>
    <property type="match status" value="2"/>
</dbReference>
<feature type="domain" description="Major facilitator superfamily (MFS) profile" evidence="8">
    <location>
        <begin position="18"/>
        <end position="393"/>
    </location>
</feature>
<evidence type="ECO:0000256" key="4">
    <source>
        <dbReference type="ARBA" id="ARBA00022692"/>
    </source>
</evidence>
<keyword evidence="5 7" id="KW-1133">Transmembrane helix</keyword>
<dbReference type="Pfam" id="PF07690">
    <property type="entry name" value="MFS_1"/>
    <property type="match status" value="1"/>
</dbReference>
<dbReference type="PROSITE" id="PS50850">
    <property type="entry name" value="MFS"/>
    <property type="match status" value="1"/>
</dbReference>
<evidence type="ECO:0000256" key="6">
    <source>
        <dbReference type="ARBA" id="ARBA00023136"/>
    </source>
</evidence>
<dbReference type="PRINTS" id="PR01036">
    <property type="entry name" value="TCRTETB"/>
</dbReference>
<feature type="transmembrane region" description="Helical" evidence="7">
    <location>
        <begin position="174"/>
        <end position="194"/>
    </location>
</feature>
<evidence type="ECO:0000256" key="7">
    <source>
        <dbReference type="SAM" id="Phobius"/>
    </source>
</evidence>
<evidence type="ECO:0000313" key="9">
    <source>
        <dbReference type="EMBL" id="MED1203516.1"/>
    </source>
</evidence>
<keyword evidence="2" id="KW-0813">Transport</keyword>
<reference evidence="9 10" key="1">
    <citation type="submission" date="2023-03" db="EMBL/GenBank/DDBJ databases">
        <title>Bacillus Genome Sequencing.</title>
        <authorList>
            <person name="Dunlap C."/>
        </authorList>
    </citation>
    <scope>NUCLEOTIDE SEQUENCE [LARGE SCALE GENOMIC DNA]</scope>
    <source>
        <strain evidence="9 10">B-23453</strain>
    </source>
</reference>
<dbReference type="Proteomes" id="UP001341444">
    <property type="component" value="Unassembled WGS sequence"/>
</dbReference>
<evidence type="ECO:0000259" key="8">
    <source>
        <dbReference type="PROSITE" id="PS50850"/>
    </source>
</evidence>
<feature type="transmembrane region" description="Helical" evidence="7">
    <location>
        <begin position="277"/>
        <end position="298"/>
    </location>
</feature>
<proteinExistence type="predicted"/>
<evidence type="ECO:0000256" key="2">
    <source>
        <dbReference type="ARBA" id="ARBA00022448"/>
    </source>
</evidence>
<feature type="transmembrane region" description="Helical" evidence="7">
    <location>
        <begin position="109"/>
        <end position="130"/>
    </location>
</feature>
<evidence type="ECO:0000256" key="5">
    <source>
        <dbReference type="ARBA" id="ARBA00022989"/>
    </source>
</evidence>
<feature type="transmembrane region" description="Helical" evidence="7">
    <location>
        <begin position="304"/>
        <end position="323"/>
    </location>
</feature>
<dbReference type="InterPro" id="IPR050189">
    <property type="entry name" value="MFS_Efflux_Transporters"/>
</dbReference>
<evidence type="ECO:0000256" key="1">
    <source>
        <dbReference type="ARBA" id="ARBA00004651"/>
    </source>
</evidence>
<keyword evidence="3" id="KW-1003">Cell membrane</keyword>
<name>A0ABU6MFR9_9BACI</name>
<feature type="transmembrane region" description="Helical" evidence="7">
    <location>
        <begin position="53"/>
        <end position="72"/>
    </location>
</feature>
<comment type="caution">
    <text evidence="9">The sequence shown here is derived from an EMBL/GenBank/DDBJ whole genome shotgun (WGS) entry which is preliminary data.</text>
</comment>
<feature type="transmembrane region" description="Helical" evidence="7">
    <location>
        <begin position="84"/>
        <end position="103"/>
    </location>
</feature>
<dbReference type="SUPFAM" id="SSF103473">
    <property type="entry name" value="MFS general substrate transporter"/>
    <property type="match status" value="1"/>
</dbReference>
<evidence type="ECO:0000313" key="10">
    <source>
        <dbReference type="Proteomes" id="UP001341444"/>
    </source>
</evidence>
<sequence length="397" mass="42256">MENSVQHALEKKEKLPISLIWLTIGAFAIGMTEFIVMGLLPNVAHDLHVSIPTAGQIITSYALGVAVGAPLLTIATHSLPKKKLLILFMVIFTLGNAFSMIAPNYGMLIIARLITALAHGTFLGVGSLIAMKLVSPERKGSAVSLVLAGLTIANIIGVPFGTFIGQIFGWRASFGVITFLGVISLLGIYGYIPVIQEDKASNVMKEIKGVVNPKVLFNLFVGLLGCASLFSLFTYITPILQSVSGFKEGHITWILIIFGVGVTIGNIIGGRLSDWKLLPYIMVNFLLLAIILAGMALILKTSLLVIPFVFIWGVAAFAMLPGIQLRTMLLAGDSPTLAAVSNHSALNIGNALGASMGGVVIVHFGLAALPFFASSLAFLAFIGIVYLLITERKKRVL</sequence>
<accession>A0ABU6MFR9</accession>
<feature type="transmembrane region" description="Helical" evidence="7">
    <location>
        <begin position="142"/>
        <end position="168"/>
    </location>
</feature>
<feature type="transmembrane region" description="Helical" evidence="7">
    <location>
        <begin position="215"/>
        <end position="236"/>
    </location>
</feature>
<dbReference type="PANTHER" id="PTHR43124">
    <property type="entry name" value="PURINE EFFLUX PUMP PBUE"/>
    <property type="match status" value="1"/>
</dbReference>
<gene>
    <name evidence="9" type="ORF">P4T90_10555</name>
</gene>
<feature type="transmembrane region" description="Helical" evidence="7">
    <location>
        <begin position="251"/>
        <end position="270"/>
    </location>
</feature>
<protein>
    <submittedName>
        <fullName evidence="9">MFS transporter</fullName>
    </submittedName>
</protein>
<keyword evidence="10" id="KW-1185">Reference proteome</keyword>
<dbReference type="InterPro" id="IPR036259">
    <property type="entry name" value="MFS_trans_sf"/>
</dbReference>
<dbReference type="EMBL" id="JARMAB010000013">
    <property type="protein sequence ID" value="MED1203516.1"/>
    <property type="molecule type" value="Genomic_DNA"/>
</dbReference>
<dbReference type="PANTHER" id="PTHR43124:SF8">
    <property type="entry name" value="INNER MEMBRANE TRANSPORT PROTEIN YDHP"/>
    <property type="match status" value="1"/>
</dbReference>
<feature type="transmembrane region" description="Helical" evidence="7">
    <location>
        <begin position="371"/>
        <end position="389"/>
    </location>
</feature>
<keyword evidence="4 7" id="KW-0812">Transmembrane</keyword>
<comment type="subcellular location">
    <subcellularLocation>
        <location evidence="1">Cell membrane</location>
        <topology evidence="1">Multi-pass membrane protein</topology>
    </subcellularLocation>
</comment>
<dbReference type="RefSeq" id="WP_066271098.1">
    <property type="nucleotide sequence ID" value="NZ_JARMAB010000013.1"/>
</dbReference>
<keyword evidence="6 7" id="KW-0472">Membrane</keyword>
<evidence type="ECO:0000256" key="3">
    <source>
        <dbReference type="ARBA" id="ARBA00022475"/>
    </source>
</evidence>
<dbReference type="InterPro" id="IPR011701">
    <property type="entry name" value="MFS"/>
</dbReference>
<organism evidence="9 10">
    <name type="scientific">Heyndrickxia acidicola</name>
    <dbReference type="NCBI Taxonomy" id="209389"/>
    <lineage>
        <taxon>Bacteria</taxon>
        <taxon>Bacillati</taxon>
        <taxon>Bacillota</taxon>
        <taxon>Bacilli</taxon>
        <taxon>Bacillales</taxon>
        <taxon>Bacillaceae</taxon>
        <taxon>Heyndrickxia</taxon>
    </lineage>
</organism>
<feature type="transmembrane region" description="Helical" evidence="7">
    <location>
        <begin position="20"/>
        <end position="41"/>
    </location>
</feature>